<accession>A0A9Q9S149</accession>
<gene>
    <name evidence="1" type="ORF">C2S_12682</name>
</gene>
<proteinExistence type="predicted"/>
<reference evidence="1" key="1">
    <citation type="submission" date="2019-05" db="EMBL/GenBank/DDBJ databases">
        <authorList>
            <person name="Piombo E."/>
        </authorList>
    </citation>
    <scope>NUCLEOTIDE SEQUENCE</scope>
    <source>
        <strain evidence="1">C2S</strain>
    </source>
</reference>
<dbReference type="AlphaFoldDB" id="A0A9Q9S149"/>
<dbReference type="PANTHER" id="PTHR42085:SF1">
    <property type="entry name" value="F-BOX DOMAIN-CONTAINING PROTEIN"/>
    <property type="match status" value="1"/>
</dbReference>
<evidence type="ECO:0000313" key="1">
    <source>
        <dbReference type="EMBL" id="VTT82834.1"/>
    </source>
</evidence>
<evidence type="ECO:0000313" key="2">
    <source>
        <dbReference type="Proteomes" id="UP000760494"/>
    </source>
</evidence>
<dbReference type="EMBL" id="CABFJX010000417">
    <property type="protein sequence ID" value="VTT82834.1"/>
    <property type="molecule type" value="Genomic_DNA"/>
</dbReference>
<dbReference type="Proteomes" id="UP000760494">
    <property type="component" value="Unassembled WGS sequence"/>
</dbReference>
<dbReference type="InterPro" id="IPR038883">
    <property type="entry name" value="AN11006-like"/>
</dbReference>
<organism evidence="1 2">
    <name type="scientific">Fusarium fujikuroi</name>
    <name type="common">Bakanae and foot rot disease fungus</name>
    <name type="synonym">Gibberella fujikuroi</name>
    <dbReference type="NCBI Taxonomy" id="5127"/>
    <lineage>
        <taxon>Eukaryota</taxon>
        <taxon>Fungi</taxon>
        <taxon>Dikarya</taxon>
        <taxon>Ascomycota</taxon>
        <taxon>Pezizomycotina</taxon>
        <taxon>Sordariomycetes</taxon>
        <taxon>Hypocreomycetidae</taxon>
        <taxon>Hypocreales</taxon>
        <taxon>Nectriaceae</taxon>
        <taxon>Fusarium</taxon>
        <taxon>Fusarium fujikuroi species complex</taxon>
    </lineage>
</organism>
<protein>
    <submittedName>
        <fullName evidence="1">Uncharacterized protein</fullName>
    </submittedName>
</protein>
<comment type="caution">
    <text evidence="1">The sequence shown here is derived from an EMBL/GenBank/DDBJ whole genome shotgun (WGS) entry which is preliminary data.</text>
</comment>
<sequence>MSSSPFLSLPPELRHIIYEYYYTADDGYFLQPTSRKLVATNSEPIDLSLMYTCRLIAYESRDVPLLCNKVTVSTVYNPELRPWVGRFDYLLLAQLQKQIRLVLVLGGWFLTDEMWVCIEQTFPWFVPQLRNALLQRQRGAYNLATLSTLRRWTFSDSFIYPAEPFQLWSCGLSALCEALEFTLRTIAHGAIGDFDRFVNAELEFWEYSGKGRLLNFLDKFFKPWDLPDADVLAEIGSRFGDDHLWRTLQTWMPTERQIKDYYAKFRISAASSAIDWLNKLPVRKRMCIRGLAIIEDYPSVGRQECHATGLVPFCKENPQLRISHQVSMLNVIFARALLRHATTFEHLQIYASHEIGEVAFEQAISLSFSEIGNWLAEILSLPKAGMPDRSYTFTLDGEPIAPICSRIFQHIVLHKESLRITTDHSLLSLDEGTRLGIGPELHCGHDNASTQLVDNSSSVEANSNPGQLWNAEEMLAQFERAGVRVLFKNHSGEFDFELLRPPVVHNLPRLGALVMENYESRPYQPRPLRTCRFFTSPSGEVSTEPSV</sequence>
<dbReference type="PANTHER" id="PTHR42085">
    <property type="entry name" value="F-BOX DOMAIN-CONTAINING PROTEIN"/>
    <property type="match status" value="1"/>
</dbReference>
<name>A0A9Q9S149_FUSFU</name>